<evidence type="ECO:0000256" key="1">
    <source>
        <dbReference type="ARBA" id="ARBA00022737"/>
    </source>
</evidence>
<feature type="region of interest" description="Disordered" evidence="2">
    <location>
        <begin position="623"/>
        <end position="643"/>
    </location>
</feature>
<organism evidence="4 5">
    <name type="scientific">Nakamurella endophytica</name>
    <dbReference type="NCBI Taxonomy" id="1748367"/>
    <lineage>
        <taxon>Bacteria</taxon>
        <taxon>Bacillati</taxon>
        <taxon>Actinomycetota</taxon>
        <taxon>Actinomycetes</taxon>
        <taxon>Nakamurellales</taxon>
        <taxon>Nakamurellaceae</taxon>
        <taxon>Nakamurella</taxon>
    </lineage>
</organism>
<keyword evidence="5" id="KW-1185">Reference proteome</keyword>
<gene>
    <name evidence="4" type="ORF">GCM10011594_41560</name>
</gene>
<evidence type="ECO:0000313" key="4">
    <source>
        <dbReference type="EMBL" id="GGM17186.1"/>
    </source>
</evidence>
<feature type="compositionally biased region" description="Polar residues" evidence="2">
    <location>
        <begin position="29"/>
        <end position="42"/>
    </location>
</feature>
<feature type="region of interest" description="Disordered" evidence="2">
    <location>
        <begin position="552"/>
        <end position="582"/>
    </location>
</feature>
<evidence type="ECO:0000256" key="2">
    <source>
        <dbReference type="SAM" id="MobiDB-lite"/>
    </source>
</evidence>
<sequence length="1333" mass="138991">MFPVLLDPSTTFGTGSDTGCYVTDPGTGTAPSDPQLCSTNSGTDNPLNYGVSAYTRRIYLRFGDVTTGSGAVIPKDATILNADLTMTEKTASSPTAIIDTGLYQSASAGAGVSTWWTNTASLTWASKPAYSPSVQQHLNVVPPGANQPFTYSITELARSWISGSGVNSGVVFKDYDESTASNTLSFYGVANTTYHPKLTVEWSPRVGQEKAVGTYDHKLTDRMDIHVGYATRNLVINGSDDQIAGPGLTATVRRTYNSVLAANGIGGAYGLGWSMSGGVDTGLVINPTSVIYLQPGGGREPFARQSTVPNESQVGAYASKTGLNADLIKTDATHYTLTWHSSQEVMTFTMPSGSATTAWLSSIKDRSGNTITYSASGSPLVTTALTDSTGQRSINFSYTSGRVTGMSETLAAGATGARSWSYGYDGSGHLTTYTDPASKVTTFCYTGNLVTRIITPRGVAAGSTCTAGTNGTGITDIAYDSAGKVTSISYRLASGTPNTVTFTATTPLNQGSAIAGVTTFTDPYGQQFTYTYDSSDRITKVATTTQGVTQTRSTTFNANSDATASISPNNYTTGGSNDPARTATYDSNNSLTQVTAESNATGVAGAVVSASYNTTGDVYRPISVSDDRDATTDGSGSSATSVAYDSTTGSGNLITTVTKGTSGNKTEIRHQGQSGVANCGPSGAAAYTGAVCETRDPDYTSGSAHRTLYSYNAMGEMVSMTPPAPGGSRTTPPAETFSYDGFSRLTRTTSSRSKTTGYTYDALDRLTRITYNDGHYTAFTYDNDGNKLTETDKTASNTVIKGETYTYDTMNRLTSEQPSGETAITMTYDANSRLLSYTDATGTTTFGYDPAGSLTSETMPGGSCAGFSETNLGTVASGCIIIGVDKSGNRKFIAYPGNLVREEYIYDVSGRILKLIGRNQSANPVYSTSYGYTNAAGKDTEHLFTKKDTIAGTTTSYTYTNQARLTSAVTKLDSNGTTTASEVFCYDANGNRTSYSTTTGATCPGTPTNGFDGANQLLTGTNTVGNYAYDLDGDETSSNTSLVGGAVRTSSWTDSQQTGSVTIGGTALSNSYLGNGNGYLYSTKTASGNTHLLRNSPLGVTEVDTFNGSAVTDQVNVRRDPGGAIFGFQTGAGDRYYPITDERGSIIYISDATGTTAAAYAYKTYGQQVITTPAPFNQPFGYLGAYTNPGTGLTHLSARYYDSTLGRFTQLDPSGKDDGYAYSAGDPINRGDTSGLYPCVAQSDPAEYDDPNNYDGCYEEGVPQDQEPTGAQAEGFAEGAGGCVTAAVAANESGITELAGLLFGPIGAGAVDIVSCAAGFYTGYSGGGQLGGP</sequence>
<dbReference type="PANTHER" id="PTHR32305">
    <property type="match status" value="1"/>
</dbReference>
<comment type="caution">
    <text evidence="4">The sequence shown here is derived from an EMBL/GenBank/DDBJ whole genome shotgun (WGS) entry which is preliminary data.</text>
</comment>
<reference evidence="4" key="2">
    <citation type="submission" date="2020-09" db="EMBL/GenBank/DDBJ databases">
        <authorList>
            <person name="Sun Q."/>
            <person name="Zhou Y."/>
        </authorList>
    </citation>
    <scope>NUCLEOTIDE SEQUENCE</scope>
    <source>
        <strain evidence="4">CGMCC 4.7308</strain>
    </source>
</reference>
<dbReference type="RefSeq" id="WP_188944781.1">
    <property type="nucleotide sequence ID" value="NZ_BMNA01000017.1"/>
</dbReference>
<protein>
    <submittedName>
        <fullName evidence="4">Type IV secretion protein Rhs</fullName>
    </submittedName>
</protein>
<dbReference type="NCBIfam" id="NF033679">
    <property type="entry name" value="DNRLRE_dom"/>
    <property type="match status" value="1"/>
</dbReference>
<dbReference type="NCBIfam" id="TIGR01643">
    <property type="entry name" value="YD_repeat_2x"/>
    <property type="match status" value="3"/>
</dbReference>
<name>A0A917TC25_9ACTN</name>
<dbReference type="Pfam" id="PF05593">
    <property type="entry name" value="RHS_repeat"/>
    <property type="match status" value="3"/>
</dbReference>
<feature type="compositionally biased region" description="Polar residues" evidence="2">
    <location>
        <begin position="556"/>
        <end position="576"/>
    </location>
</feature>
<proteinExistence type="predicted"/>
<keyword evidence="1" id="KW-0677">Repeat</keyword>
<dbReference type="InterPro" id="IPR022385">
    <property type="entry name" value="Rhs_assc_core"/>
</dbReference>
<feature type="region of interest" description="Disordered" evidence="2">
    <location>
        <begin position="23"/>
        <end position="42"/>
    </location>
</feature>
<dbReference type="InterPro" id="IPR050708">
    <property type="entry name" value="T6SS_VgrG/RHS"/>
</dbReference>
<feature type="compositionally biased region" description="Low complexity" evidence="2">
    <location>
        <begin position="632"/>
        <end position="641"/>
    </location>
</feature>
<dbReference type="PANTHER" id="PTHR32305:SF15">
    <property type="entry name" value="PROTEIN RHSA-RELATED"/>
    <property type="match status" value="1"/>
</dbReference>
<dbReference type="NCBIfam" id="TIGR03696">
    <property type="entry name" value="Rhs_assc_core"/>
    <property type="match status" value="1"/>
</dbReference>
<dbReference type="EMBL" id="BMNA01000017">
    <property type="protein sequence ID" value="GGM17186.1"/>
    <property type="molecule type" value="Genomic_DNA"/>
</dbReference>
<accession>A0A917TC25</accession>
<dbReference type="InterPro" id="IPR031325">
    <property type="entry name" value="RHS_repeat"/>
</dbReference>
<dbReference type="Proteomes" id="UP000655208">
    <property type="component" value="Unassembled WGS sequence"/>
</dbReference>
<dbReference type="InterPro" id="IPR006530">
    <property type="entry name" value="YD"/>
</dbReference>
<feature type="domain" description="Teneurin-like YD-shell" evidence="3">
    <location>
        <begin position="1119"/>
        <end position="1212"/>
    </location>
</feature>
<dbReference type="InterPro" id="IPR056823">
    <property type="entry name" value="TEN-like_YD-shell"/>
</dbReference>
<evidence type="ECO:0000259" key="3">
    <source>
        <dbReference type="Pfam" id="PF25023"/>
    </source>
</evidence>
<dbReference type="Pfam" id="PF25023">
    <property type="entry name" value="TEN_YD-shell"/>
    <property type="match status" value="1"/>
</dbReference>
<evidence type="ECO:0000313" key="5">
    <source>
        <dbReference type="Proteomes" id="UP000655208"/>
    </source>
</evidence>
<dbReference type="Gene3D" id="2.180.10.10">
    <property type="entry name" value="RHS repeat-associated core"/>
    <property type="match status" value="3"/>
</dbReference>
<reference evidence="4" key="1">
    <citation type="journal article" date="2014" name="Int. J. Syst. Evol. Microbiol.">
        <title>Complete genome sequence of Corynebacterium casei LMG S-19264T (=DSM 44701T), isolated from a smear-ripened cheese.</title>
        <authorList>
            <consortium name="US DOE Joint Genome Institute (JGI-PGF)"/>
            <person name="Walter F."/>
            <person name="Albersmeier A."/>
            <person name="Kalinowski J."/>
            <person name="Ruckert C."/>
        </authorList>
    </citation>
    <scope>NUCLEOTIDE SEQUENCE</scope>
    <source>
        <strain evidence="4">CGMCC 4.7308</strain>
    </source>
</reference>